<keyword evidence="3" id="KW-0732">Signal</keyword>
<dbReference type="EMBL" id="MF940263">
    <property type="protein sequence ID" value="AYU71035.1"/>
    <property type="molecule type" value="mRNA"/>
</dbReference>
<sequence length="192" mass="21501">MKVTLVSILLAAVVAVGQTMAAKGLIARDVSVGICPTFSNKEDLDPVPYLGPWYEIERFELAPEKDMDCVKAVYSDLGDGLVEVHNMARSNGFFTEIYGTATVIEPGVLLVEFPGSVPSEYHVLDTDYTTFSAVYNCEQVEEMRFQYAWILSRTPTMDQETYDYARQVFVDNGIDVTIFQPTYQGDDCPYVE</sequence>
<feature type="signal peptide" evidence="3">
    <location>
        <begin position="1"/>
        <end position="21"/>
    </location>
</feature>
<dbReference type="PANTHER" id="PTHR10612:SF62">
    <property type="entry name" value="LIPOCALIN_CYTOSOLIC FATTY-ACID BINDING DOMAIN-CONTAINING PROTEIN"/>
    <property type="match status" value="1"/>
</dbReference>
<dbReference type="GO" id="GO:0000302">
    <property type="term" value="P:response to reactive oxygen species"/>
    <property type="evidence" value="ECO:0007669"/>
    <property type="project" value="TreeGrafter"/>
</dbReference>
<dbReference type="AlphaFoldDB" id="A0A5A4N5Y7"/>
<dbReference type="PRINTS" id="PR01273">
    <property type="entry name" value="INVTBRTCOLOR"/>
</dbReference>
<keyword evidence="2" id="KW-1015">Disulfide bond</keyword>
<evidence type="ECO:0000313" key="5">
    <source>
        <dbReference type="EMBL" id="AYU71035.1"/>
    </source>
</evidence>
<proteinExistence type="evidence at transcript level"/>
<dbReference type="Gene3D" id="2.40.128.20">
    <property type="match status" value="1"/>
</dbReference>
<dbReference type="Pfam" id="PF08212">
    <property type="entry name" value="Lipocalin_2"/>
    <property type="match status" value="1"/>
</dbReference>
<comment type="similarity">
    <text evidence="1 3">Belongs to the calycin superfamily. Lipocalin family.</text>
</comment>
<name>A0A5A4N5Y7_ERISI</name>
<accession>A0A5A4N5Y7</accession>
<evidence type="ECO:0000256" key="3">
    <source>
        <dbReference type="PIRNR" id="PIRNR036893"/>
    </source>
</evidence>
<dbReference type="GO" id="GO:0006629">
    <property type="term" value="P:lipid metabolic process"/>
    <property type="evidence" value="ECO:0007669"/>
    <property type="project" value="TreeGrafter"/>
</dbReference>
<evidence type="ECO:0000256" key="1">
    <source>
        <dbReference type="ARBA" id="ARBA00006889"/>
    </source>
</evidence>
<dbReference type="InterPro" id="IPR000566">
    <property type="entry name" value="Lipocln_cytosolic_FA-bd_dom"/>
</dbReference>
<protein>
    <submittedName>
        <fullName evidence="5">Crustacyanin-C2</fullName>
    </submittedName>
</protein>
<dbReference type="SUPFAM" id="SSF50814">
    <property type="entry name" value="Lipocalins"/>
    <property type="match status" value="1"/>
</dbReference>
<dbReference type="GO" id="GO:0031409">
    <property type="term" value="F:pigment binding"/>
    <property type="evidence" value="ECO:0007669"/>
    <property type="project" value="InterPro"/>
</dbReference>
<evidence type="ECO:0000256" key="2">
    <source>
        <dbReference type="ARBA" id="ARBA00023157"/>
    </source>
</evidence>
<feature type="chain" id="PRO_5023584857" evidence="3">
    <location>
        <begin position="22"/>
        <end position="192"/>
    </location>
</feature>
<evidence type="ECO:0000259" key="4">
    <source>
        <dbReference type="Pfam" id="PF08212"/>
    </source>
</evidence>
<dbReference type="PANTHER" id="PTHR10612">
    <property type="entry name" value="APOLIPOPROTEIN D"/>
    <property type="match status" value="1"/>
</dbReference>
<organism evidence="5">
    <name type="scientific">Eriocheir sinensis</name>
    <name type="common">Chinese mitten crab</name>
    <dbReference type="NCBI Taxonomy" id="95602"/>
    <lineage>
        <taxon>Eukaryota</taxon>
        <taxon>Metazoa</taxon>
        <taxon>Ecdysozoa</taxon>
        <taxon>Arthropoda</taxon>
        <taxon>Crustacea</taxon>
        <taxon>Multicrustacea</taxon>
        <taxon>Malacostraca</taxon>
        <taxon>Eumalacostraca</taxon>
        <taxon>Eucarida</taxon>
        <taxon>Decapoda</taxon>
        <taxon>Pleocyemata</taxon>
        <taxon>Brachyura</taxon>
        <taxon>Eubrachyura</taxon>
        <taxon>Grapsoidea</taxon>
        <taxon>Varunidae</taxon>
        <taxon>Eriocheir</taxon>
    </lineage>
</organism>
<dbReference type="InterPro" id="IPR003057">
    <property type="entry name" value="Invtbrt_color"/>
</dbReference>
<dbReference type="GO" id="GO:0005737">
    <property type="term" value="C:cytoplasm"/>
    <property type="evidence" value="ECO:0007669"/>
    <property type="project" value="TreeGrafter"/>
</dbReference>
<dbReference type="PIRSF" id="PIRSF036893">
    <property type="entry name" value="Lipocalin_ApoD"/>
    <property type="match status" value="1"/>
</dbReference>
<dbReference type="OrthoDB" id="6339451at2759"/>
<feature type="domain" description="Lipocalin/cytosolic fatty-acid binding" evidence="4">
    <location>
        <begin position="49"/>
        <end position="182"/>
    </location>
</feature>
<dbReference type="InterPro" id="IPR022271">
    <property type="entry name" value="Lipocalin_ApoD"/>
</dbReference>
<dbReference type="InterPro" id="IPR012674">
    <property type="entry name" value="Calycin"/>
</dbReference>
<reference evidence="5" key="1">
    <citation type="submission" date="2017-09" db="EMBL/GenBank/DDBJ databases">
        <title>Chinese mitten crab Eriocheir sinensis Crustacyanin-C2.</title>
        <authorList>
            <person name="Li Q."/>
            <person name="Wu X."/>
            <person name="Cheng Y."/>
        </authorList>
    </citation>
    <scope>NUCLEOTIDE SEQUENCE</scope>
</reference>